<dbReference type="Gene3D" id="1.20.1050.10">
    <property type="match status" value="1"/>
</dbReference>
<dbReference type="GO" id="GO:0005737">
    <property type="term" value="C:cytoplasm"/>
    <property type="evidence" value="ECO:0007669"/>
    <property type="project" value="TreeGrafter"/>
</dbReference>
<evidence type="ECO:0000259" key="2">
    <source>
        <dbReference type="PROSITE" id="PS50405"/>
    </source>
</evidence>
<dbReference type="Gene3D" id="3.40.30.10">
    <property type="entry name" value="Glutaredoxin"/>
    <property type="match status" value="1"/>
</dbReference>
<dbReference type="EMBL" id="UOFH01000012">
    <property type="protein sequence ID" value="VAW58481.1"/>
    <property type="molecule type" value="Genomic_DNA"/>
</dbReference>
<dbReference type="InterPro" id="IPR010987">
    <property type="entry name" value="Glutathione-S-Trfase_C-like"/>
</dbReference>
<dbReference type="CDD" id="cd00570">
    <property type="entry name" value="GST_N_family"/>
    <property type="match status" value="1"/>
</dbReference>
<dbReference type="PANTHER" id="PTHR43968">
    <property type="match status" value="1"/>
</dbReference>
<accession>A0A3B0WSU5</accession>
<feature type="domain" description="GST N-terminal" evidence="1">
    <location>
        <begin position="1"/>
        <end position="78"/>
    </location>
</feature>
<feature type="domain" description="GST C-terminal" evidence="2">
    <location>
        <begin position="83"/>
        <end position="241"/>
    </location>
</feature>
<protein>
    <recommendedName>
        <fullName evidence="4">Glutathione S-transferase</fullName>
    </recommendedName>
</protein>
<evidence type="ECO:0000313" key="3">
    <source>
        <dbReference type="EMBL" id="VAW58481.1"/>
    </source>
</evidence>
<dbReference type="SUPFAM" id="SSF52833">
    <property type="entry name" value="Thioredoxin-like"/>
    <property type="match status" value="1"/>
</dbReference>
<dbReference type="InterPro" id="IPR036249">
    <property type="entry name" value="Thioredoxin-like_sf"/>
</dbReference>
<sequence>MIKLYQFPISHFCEKVRWALAYKKLSYKMCNLLPGPHAKKAMSLAKTSEVPILQHDKNVIQCSSNIIDYLDATFPNNKLTPINEMQQLECAEWEKFADKEIGQSVQIFFYHTLLKHPDILIPIFAYQGPWYGKWLMKIVFPTLTKKMRGIMRINEKSAERAKLKLKNAIDKINNRLLDHSYLVGNSFSRADLAVASLLAPLVQADKYGMPWPSPLPEPLQATVDGWQADLLWVKKMYAEYR</sequence>
<dbReference type="InterPro" id="IPR004046">
    <property type="entry name" value="GST_C"/>
</dbReference>
<dbReference type="SUPFAM" id="SSF47616">
    <property type="entry name" value="GST C-terminal domain-like"/>
    <property type="match status" value="1"/>
</dbReference>
<name>A0A3B0WSU5_9ZZZZ</name>
<reference evidence="3" key="1">
    <citation type="submission" date="2018-06" db="EMBL/GenBank/DDBJ databases">
        <authorList>
            <person name="Zhirakovskaya E."/>
        </authorList>
    </citation>
    <scope>NUCLEOTIDE SEQUENCE</scope>
</reference>
<dbReference type="InterPro" id="IPR004045">
    <property type="entry name" value="Glutathione_S-Trfase_N"/>
</dbReference>
<gene>
    <name evidence="3" type="ORF">MNBD_GAMMA08-2297</name>
</gene>
<dbReference type="Pfam" id="PF00043">
    <property type="entry name" value="GST_C"/>
    <property type="match status" value="1"/>
</dbReference>
<proteinExistence type="predicted"/>
<dbReference type="AlphaFoldDB" id="A0A3B0WSU5"/>
<evidence type="ECO:0000259" key="1">
    <source>
        <dbReference type="PROSITE" id="PS50404"/>
    </source>
</evidence>
<dbReference type="InterPro" id="IPR050983">
    <property type="entry name" value="GST_Omega/HSP26"/>
</dbReference>
<dbReference type="Pfam" id="PF13417">
    <property type="entry name" value="GST_N_3"/>
    <property type="match status" value="1"/>
</dbReference>
<organism evidence="3">
    <name type="scientific">hydrothermal vent metagenome</name>
    <dbReference type="NCBI Taxonomy" id="652676"/>
    <lineage>
        <taxon>unclassified sequences</taxon>
        <taxon>metagenomes</taxon>
        <taxon>ecological metagenomes</taxon>
    </lineage>
</organism>
<dbReference type="InterPro" id="IPR036282">
    <property type="entry name" value="Glutathione-S-Trfase_C_sf"/>
</dbReference>
<evidence type="ECO:0008006" key="4">
    <source>
        <dbReference type="Google" id="ProtNLM"/>
    </source>
</evidence>
<dbReference type="PROSITE" id="PS50405">
    <property type="entry name" value="GST_CTER"/>
    <property type="match status" value="1"/>
</dbReference>
<dbReference type="PANTHER" id="PTHR43968:SF6">
    <property type="entry name" value="GLUTATHIONE S-TRANSFERASE OMEGA"/>
    <property type="match status" value="1"/>
</dbReference>
<dbReference type="PROSITE" id="PS50404">
    <property type="entry name" value="GST_NTER"/>
    <property type="match status" value="1"/>
</dbReference>